<organism evidence="1 2">
    <name type="scientific">Peribacillus psychrosaccharolyticus</name>
    <name type="common">Bacillus psychrosaccharolyticus</name>
    <dbReference type="NCBI Taxonomy" id="1407"/>
    <lineage>
        <taxon>Bacteria</taxon>
        <taxon>Bacillati</taxon>
        <taxon>Bacillota</taxon>
        <taxon>Bacilli</taxon>
        <taxon>Bacillales</taxon>
        <taxon>Bacillaceae</taxon>
        <taxon>Peribacillus</taxon>
    </lineage>
</organism>
<evidence type="ECO:0000313" key="1">
    <source>
        <dbReference type="EMBL" id="QQT00962.1"/>
    </source>
</evidence>
<dbReference type="EMBL" id="CP068053">
    <property type="protein sequence ID" value="QQT00962.1"/>
    <property type="molecule type" value="Genomic_DNA"/>
</dbReference>
<reference evidence="1 2" key="1">
    <citation type="submission" date="2021-01" db="EMBL/GenBank/DDBJ databases">
        <title>FDA dAtabase for Regulatory Grade micrObial Sequences (FDA-ARGOS): Supporting development and validation of Infectious Disease Dx tests.</title>
        <authorList>
            <person name="Nelson B."/>
            <person name="Plummer A."/>
            <person name="Tallon L."/>
            <person name="Sadzewicz L."/>
            <person name="Zhao X."/>
            <person name="Boylan J."/>
            <person name="Ott S."/>
            <person name="Bowen H."/>
            <person name="Vavikolanu K."/>
            <person name="Mehta A."/>
            <person name="Aluvathingal J."/>
            <person name="Nadendla S."/>
            <person name="Myers T."/>
            <person name="Yan Y."/>
            <person name="Sichtig H."/>
        </authorList>
    </citation>
    <scope>NUCLEOTIDE SEQUENCE [LARGE SCALE GENOMIC DNA]</scope>
    <source>
        <strain evidence="1 2">FDAARGOS_1161</strain>
    </source>
</reference>
<accession>A0A974NN74</accession>
<name>A0A974NN74_PERPY</name>
<dbReference type="KEGG" id="ppsr:I6J18_03375"/>
<gene>
    <name evidence="1" type="ORF">I6J18_03375</name>
</gene>
<keyword evidence="2" id="KW-1185">Reference proteome</keyword>
<dbReference type="Proteomes" id="UP000595254">
    <property type="component" value="Chromosome"/>
</dbReference>
<proteinExistence type="predicted"/>
<sequence>MRNMKTLIGENVDIELSGKSFFTGILTDVGLDILVLYNGQAFYYIPLLHVHRIQLNTNKDEQTESTEEKSLVEDTEILSYRSMLTNAKGVFSEVYVTGNLTYHGYIIQVLTDYIVFYSPVYKTMYISLSHLKWLTPYSQNINPYTLTNEKLPVKPSSGPLVRSLEEQLKKEIGGLAVFDGGGEMQKIGLLKQIEEQCIELVNANGTTVFLRLNHLKSVYFP</sequence>
<evidence type="ECO:0000313" key="2">
    <source>
        <dbReference type="Proteomes" id="UP000595254"/>
    </source>
</evidence>
<protein>
    <submittedName>
        <fullName evidence="1">DUF2642 domain-containing protein</fullName>
    </submittedName>
</protein>
<dbReference type="AlphaFoldDB" id="A0A974NN74"/>